<dbReference type="PATRIC" id="fig|710421.3.peg.3118"/>
<dbReference type="EMBL" id="CP003053">
    <property type="protein sequence ID" value="AFM17871.1"/>
    <property type="molecule type" value="Genomic_DNA"/>
</dbReference>
<dbReference type="Proteomes" id="UP000006057">
    <property type="component" value="Chromosome"/>
</dbReference>
<dbReference type="STRING" id="710421.Mycch_3120"/>
<dbReference type="AlphaFoldDB" id="I4BKR4"/>
<gene>
    <name evidence="1" type="ordered locus">Mycch_3120</name>
</gene>
<protein>
    <submittedName>
        <fullName evidence="1">Uncharacterized protein</fullName>
    </submittedName>
</protein>
<proteinExistence type="predicted"/>
<dbReference type="RefSeq" id="WP_014816347.1">
    <property type="nucleotide sequence ID" value="NC_018027.1"/>
</dbReference>
<keyword evidence="2" id="KW-1185">Reference proteome</keyword>
<evidence type="ECO:0000313" key="1">
    <source>
        <dbReference type="EMBL" id="AFM17871.1"/>
    </source>
</evidence>
<sequence>MQYYIGHTSIEKFRTELSRSGIGALDFTTPGPQRNAIWIEFCAKGFIQRNEFRSQRLCDGGSARAAGEDPRQVPTSVA</sequence>
<evidence type="ECO:0000313" key="2">
    <source>
        <dbReference type="Proteomes" id="UP000006057"/>
    </source>
</evidence>
<dbReference type="HOGENOM" id="CLU_2618189_0_0_11"/>
<name>I4BKR4_MYCCN</name>
<dbReference type="KEGG" id="mcb:Mycch_3120"/>
<accession>I4BKR4</accession>
<organism evidence="1 2">
    <name type="scientific">Mycolicibacterium chubuense (strain NBB4)</name>
    <name type="common">Mycobacterium chubuense</name>
    <dbReference type="NCBI Taxonomy" id="710421"/>
    <lineage>
        <taxon>Bacteria</taxon>
        <taxon>Bacillati</taxon>
        <taxon>Actinomycetota</taxon>
        <taxon>Actinomycetes</taxon>
        <taxon>Mycobacteriales</taxon>
        <taxon>Mycobacteriaceae</taxon>
        <taxon>Mycolicibacterium</taxon>
    </lineage>
</organism>
<reference evidence="1 2" key="1">
    <citation type="submission" date="2012-06" db="EMBL/GenBank/DDBJ databases">
        <title>Complete sequence of chromosome of Mycobacterium chubuense NBB4.</title>
        <authorList>
            <consortium name="US DOE Joint Genome Institute"/>
            <person name="Lucas S."/>
            <person name="Han J."/>
            <person name="Lapidus A."/>
            <person name="Cheng J.-F."/>
            <person name="Goodwin L."/>
            <person name="Pitluck S."/>
            <person name="Peters L."/>
            <person name="Mikhailova N."/>
            <person name="Teshima H."/>
            <person name="Detter J.C."/>
            <person name="Han C."/>
            <person name="Tapia R."/>
            <person name="Land M."/>
            <person name="Hauser L."/>
            <person name="Kyrpides N."/>
            <person name="Ivanova N."/>
            <person name="Pagani I."/>
            <person name="Mattes T."/>
            <person name="Holmes A."/>
            <person name="Rutledge P."/>
            <person name="Paulsen I."/>
            <person name="Coleman N."/>
            <person name="Woyke T."/>
        </authorList>
    </citation>
    <scope>NUCLEOTIDE SEQUENCE [LARGE SCALE GENOMIC DNA]</scope>
    <source>
        <strain evidence="1 2">NBB4</strain>
    </source>
</reference>